<keyword evidence="6 11" id="KW-0067">ATP-binding</keyword>
<dbReference type="PANTHER" id="PTHR30042:SF2">
    <property type="entry name" value="POTASSIUM-TRANSPORTING ATPASE KDPC SUBUNIT"/>
    <property type="match status" value="1"/>
</dbReference>
<evidence type="ECO:0000256" key="7">
    <source>
        <dbReference type="ARBA" id="ARBA00022958"/>
    </source>
</evidence>
<comment type="similarity">
    <text evidence="11">Belongs to the KdpC family.</text>
</comment>
<dbReference type="EMBL" id="BSUZ01000001">
    <property type="protein sequence ID" value="GMA89278.1"/>
    <property type="molecule type" value="Genomic_DNA"/>
</dbReference>
<accession>A0ABQ6JM05</accession>
<evidence type="ECO:0000256" key="4">
    <source>
        <dbReference type="ARBA" id="ARBA00022692"/>
    </source>
</evidence>
<evidence type="ECO:0000256" key="11">
    <source>
        <dbReference type="HAMAP-Rule" id="MF_00276"/>
    </source>
</evidence>
<evidence type="ECO:0000256" key="1">
    <source>
        <dbReference type="ARBA" id="ARBA00022448"/>
    </source>
</evidence>
<evidence type="ECO:0000256" key="2">
    <source>
        <dbReference type="ARBA" id="ARBA00022475"/>
    </source>
</evidence>
<protein>
    <recommendedName>
        <fullName evidence="11">Potassium-transporting ATPase KdpC subunit</fullName>
    </recommendedName>
    <alternativeName>
        <fullName evidence="11">ATP phosphohydrolase [potassium-transporting] C chain</fullName>
    </alternativeName>
    <alternativeName>
        <fullName evidence="11">Potassium-binding and translocating subunit C</fullName>
    </alternativeName>
    <alternativeName>
        <fullName evidence="11">Potassium-translocating ATPase C chain</fullName>
    </alternativeName>
</protein>
<evidence type="ECO:0000256" key="10">
    <source>
        <dbReference type="ARBA" id="ARBA00023136"/>
    </source>
</evidence>
<dbReference type="InterPro" id="IPR003820">
    <property type="entry name" value="KdpC"/>
</dbReference>
<dbReference type="Pfam" id="PF02669">
    <property type="entry name" value="KdpC"/>
    <property type="match status" value="1"/>
</dbReference>
<comment type="subcellular location">
    <subcellularLocation>
        <location evidence="11">Cell membrane</location>
        <topology evidence="11">Single-pass membrane protein</topology>
    </subcellularLocation>
</comment>
<keyword evidence="1 11" id="KW-0813">Transport</keyword>
<organism evidence="12 13">
    <name type="scientific">Angustibacter aerolatus</name>
    <dbReference type="NCBI Taxonomy" id="1162965"/>
    <lineage>
        <taxon>Bacteria</taxon>
        <taxon>Bacillati</taxon>
        <taxon>Actinomycetota</taxon>
        <taxon>Actinomycetes</taxon>
        <taxon>Kineosporiales</taxon>
        <taxon>Kineosporiaceae</taxon>
    </lineage>
</organism>
<gene>
    <name evidence="11 12" type="primary">kdpC</name>
    <name evidence="12" type="ORF">GCM10025868_45280</name>
</gene>
<comment type="function">
    <text evidence="11">Part of the high-affinity ATP-driven potassium transport (or Kdp) system, which catalyzes the hydrolysis of ATP coupled with the electrogenic transport of potassium into the cytoplasm. This subunit acts as a catalytic chaperone that increases the ATP-binding affinity of the ATP-hydrolyzing subunit KdpB by the formation of a transient KdpB/KdpC/ATP ternary complex.</text>
</comment>
<evidence type="ECO:0000313" key="12">
    <source>
        <dbReference type="EMBL" id="GMA89278.1"/>
    </source>
</evidence>
<comment type="subunit">
    <text evidence="11">The system is composed of three essential subunits: KdpA, KdpB and KdpC.</text>
</comment>
<keyword evidence="13" id="KW-1185">Reference proteome</keyword>
<dbReference type="Proteomes" id="UP001157017">
    <property type="component" value="Unassembled WGS sequence"/>
</dbReference>
<keyword evidence="9 11" id="KW-0406">Ion transport</keyword>
<evidence type="ECO:0000256" key="8">
    <source>
        <dbReference type="ARBA" id="ARBA00022989"/>
    </source>
</evidence>
<comment type="caution">
    <text evidence="12">The sequence shown here is derived from an EMBL/GenBank/DDBJ whole genome shotgun (WGS) entry which is preliminary data.</text>
</comment>
<evidence type="ECO:0000256" key="6">
    <source>
        <dbReference type="ARBA" id="ARBA00022840"/>
    </source>
</evidence>
<evidence type="ECO:0000313" key="13">
    <source>
        <dbReference type="Proteomes" id="UP001157017"/>
    </source>
</evidence>
<evidence type="ECO:0000256" key="9">
    <source>
        <dbReference type="ARBA" id="ARBA00023065"/>
    </source>
</evidence>
<evidence type="ECO:0000256" key="3">
    <source>
        <dbReference type="ARBA" id="ARBA00022538"/>
    </source>
</evidence>
<sequence length="198" mass="20416">MQTTIRTHLAALRVLLVLTVVLGLAYPLAVTLVGRAVPGRADGSLVERGGQVVGSRLIGQAFTDADGRALPAYFQSRPSAAGDGYDGAASSASNLGPESPDLVQAVTERRTAVARLEEAPLAQVPPDAVTASASGLDPDISPAYAALQVARVARARGLDEQVVRRVVREHTGGRDLGFVGAPHVDVLGVNLALDRLAG</sequence>
<keyword evidence="3 11" id="KW-0633">Potassium transport</keyword>
<keyword evidence="7 11" id="KW-0630">Potassium</keyword>
<keyword evidence="4 11" id="KW-0812">Transmembrane</keyword>
<keyword evidence="5 11" id="KW-0547">Nucleotide-binding</keyword>
<dbReference type="NCBIfam" id="TIGR00681">
    <property type="entry name" value="kdpC"/>
    <property type="match status" value="1"/>
</dbReference>
<name>A0ABQ6JM05_9ACTN</name>
<keyword evidence="10 11" id="KW-0472">Membrane</keyword>
<reference evidence="13" key="1">
    <citation type="journal article" date="2019" name="Int. J. Syst. Evol. Microbiol.">
        <title>The Global Catalogue of Microorganisms (GCM) 10K type strain sequencing project: providing services to taxonomists for standard genome sequencing and annotation.</title>
        <authorList>
            <consortium name="The Broad Institute Genomics Platform"/>
            <consortium name="The Broad Institute Genome Sequencing Center for Infectious Disease"/>
            <person name="Wu L."/>
            <person name="Ma J."/>
        </authorList>
    </citation>
    <scope>NUCLEOTIDE SEQUENCE [LARGE SCALE GENOMIC DNA]</scope>
    <source>
        <strain evidence="13">NBRC 108730</strain>
    </source>
</reference>
<proteinExistence type="inferred from homology"/>
<dbReference type="HAMAP" id="MF_00276">
    <property type="entry name" value="KdpC"/>
    <property type="match status" value="1"/>
</dbReference>
<dbReference type="PANTHER" id="PTHR30042">
    <property type="entry name" value="POTASSIUM-TRANSPORTING ATPASE C CHAIN"/>
    <property type="match status" value="1"/>
</dbReference>
<keyword evidence="2 11" id="KW-1003">Cell membrane</keyword>
<dbReference type="NCBIfam" id="NF001454">
    <property type="entry name" value="PRK00315.1"/>
    <property type="match status" value="1"/>
</dbReference>
<evidence type="ECO:0000256" key="5">
    <source>
        <dbReference type="ARBA" id="ARBA00022741"/>
    </source>
</evidence>
<keyword evidence="8 11" id="KW-1133">Transmembrane helix</keyword>
<dbReference type="PIRSF" id="PIRSF001296">
    <property type="entry name" value="K_ATPase_KdpC"/>
    <property type="match status" value="1"/>
</dbReference>